<dbReference type="PANTHER" id="PTHR32071">
    <property type="entry name" value="TRANSCRIPTIONAL REGULATORY PROTEIN"/>
    <property type="match status" value="1"/>
</dbReference>
<dbReference type="Pfam" id="PF06956">
    <property type="entry name" value="RtcR"/>
    <property type="match status" value="1"/>
</dbReference>
<dbReference type="GO" id="GO:0005524">
    <property type="term" value="F:ATP binding"/>
    <property type="evidence" value="ECO:0007669"/>
    <property type="project" value="UniProtKB-KW"/>
</dbReference>
<evidence type="ECO:0000256" key="2">
    <source>
        <dbReference type="ARBA" id="ARBA00022840"/>
    </source>
</evidence>
<dbReference type="Pfam" id="PF00158">
    <property type="entry name" value="Sigma54_activat"/>
    <property type="match status" value="1"/>
</dbReference>
<evidence type="ECO:0000259" key="3">
    <source>
        <dbReference type="PROSITE" id="PS50045"/>
    </source>
</evidence>
<dbReference type="InterPro" id="IPR009715">
    <property type="entry name" value="RtcR"/>
</dbReference>
<evidence type="ECO:0000313" key="4">
    <source>
        <dbReference type="EMBL" id="NVN38049.1"/>
    </source>
</evidence>
<dbReference type="RefSeq" id="WP_176643771.1">
    <property type="nucleotide sequence ID" value="NZ_JABXXS010000040.1"/>
</dbReference>
<evidence type="ECO:0000313" key="5">
    <source>
        <dbReference type="Proteomes" id="UP000522590"/>
    </source>
</evidence>
<dbReference type="CDD" id="cd00009">
    <property type="entry name" value="AAA"/>
    <property type="match status" value="1"/>
</dbReference>
<organism evidence="4 5">
    <name type="scientific">Komagataeibacter swingsii</name>
    <dbReference type="NCBI Taxonomy" id="215220"/>
    <lineage>
        <taxon>Bacteria</taxon>
        <taxon>Pseudomonadati</taxon>
        <taxon>Pseudomonadota</taxon>
        <taxon>Alphaproteobacteria</taxon>
        <taxon>Acetobacterales</taxon>
        <taxon>Acetobacteraceae</taxon>
        <taxon>Komagataeibacter</taxon>
    </lineage>
</organism>
<accession>A0A850P5L4</accession>
<sequence length="160" mass="17551">MQSGPPHHGTDPSGTIDIIDLDLARYNALQRRFEAAAREHSYMLRGGIPTRNAAFHHMIERLEQVVTRSDEPVLLVGEAGVGKTTLARRIHELKLQRRRIKGRLVHVNCAGLQGPHAMAALFGQRRNVVGLAGTERAGFLSEAEGGVLCLDNIDLLPHAE</sequence>
<reference evidence="4 5" key="1">
    <citation type="submission" date="2020-06" db="EMBL/GenBank/DDBJ databases">
        <title>Description of novel acetic acid bacteria.</title>
        <authorList>
            <person name="Sombolestani A."/>
        </authorList>
    </citation>
    <scope>NUCLEOTIDE SEQUENCE [LARGE SCALE GENOMIC DNA]</scope>
    <source>
        <strain evidence="4 5">LMG 25</strain>
    </source>
</reference>
<dbReference type="Gene3D" id="3.40.50.300">
    <property type="entry name" value="P-loop containing nucleotide triphosphate hydrolases"/>
    <property type="match status" value="1"/>
</dbReference>
<dbReference type="AlphaFoldDB" id="A0A850P5L4"/>
<dbReference type="Proteomes" id="UP000522590">
    <property type="component" value="Unassembled WGS sequence"/>
</dbReference>
<name>A0A850P5L4_9PROT</name>
<dbReference type="SUPFAM" id="SSF52540">
    <property type="entry name" value="P-loop containing nucleoside triphosphate hydrolases"/>
    <property type="match status" value="1"/>
</dbReference>
<feature type="domain" description="Sigma-54 factor interaction" evidence="3">
    <location>
        <begin position="48"/>
        <end position="160"/>
    </location>
</feature>
<dbReference type="InterPro" id="IPR027417">
    <property type="entry name" value="P-loop_NTPase"/>
</dbReference>
<keyword evidence="1" id="KW-0547">Nucleotide-binding</keyword>
<keyword evidence="2" id="KW-0067">ATP-binding</keyword>
<protein>
    <submittedName>
        <fullName evidence="4">Sigma 54-interacting transcriptional regulator</fullName>
    </submittedName>
</protein>
<evidence type="ECO:0000256" key="1">
    <source>
        <dbReference type="ARBA" id="ARBA00022741"/>
    </source>
</evidence>
<dbReference type="EMBL" id="JABXXS010000040">
    <property type="protein sequence ID" value="NVN38049.1"/>
    <property type="molecule type" value="Genomic_DNA"/>
</dbReference>
<proteinExistence type="predicted"/>
<dbReference type="InterPro" id="IPR002078">
    <property type="entry name" value="Sigma_54_int"/>
</dbReference>
<dbReference type="PANTHER" id="PTHR32071:SF14">
    <property type="entry name" value="TRANSCRIPTIONAL REGULATORY PROTEIN RTCR"/>
    <property type="match status" value="1"/>
</dbReference>
<dbReference type="GO" id="GO:0006355">
    <property type="term" value="P:regulation of DNA-templated transcription"/>
    <property type="evidence" value="ECO:0007669"/>
    <property type="project" value="InterPro"/>
</dbReference>
<dbReference type="PROSITE" id="PS50045">
    <property type="entry name" value="SIGMA54_INTERACT_4"/>
    <property type="match status" value="1"/>
</dbReference>
<gene>
    <name evidence="4" type="ORF">HUK81_14090</name>
</gene>
<comment type="caution">
    <text evidence="4">The sequence shown here is derived from an EMBL/GenBank/DDBJ whole genome shotgun (WGS) entry which is preliminary data.</text>
</comment>